<gene>
    <name evidence="4" type="ORF">P7122_09395</name>
</gene>
<reference evidence="4 5" key="1">
    <citation type="submission" date="2023-03" db="EMBL/GenBank/DDBJ databases">
        <title>Strain YYF002 represents a novel species in the genus Winogradskyella isolated from seawater.</title>
        <authorList>
            <person name="Fu Z.-Y."/>
        </authorList>
    </citation>
    <scope>NUCLEOTIDE SEQUENCE [LARGE SCALE GENOMIC DNA]</scope>
    <source>
        <strain evidence="4 5">YYF002</strain>
    </source>
</reference>
<dbReference type="Gene3D" id="3.40.630.30">
    <property type="match status" value="1"/>
</dbReference>
<dbReference type="RefSeq" id="WP_278005530.1">
    <property type="nucleotide sequence ID" value="NZ_JARSBN010000004.1"/>
</dbReference>
<evidence type="ECO:0000313" key="4">
    <source>
        <dbReference type="EMBL" id="MDG4716085.1"/>
    </source>
</evidence>
<dbReference type="CDD" id="cd04301">
    <property type="entry name" value="NAT_SF"/>
    <property type="match status" value="1"/>
</dbReference>
<dbReference type="InterPro" id="IPR051016">
    <property type="entry name" value="Diverse_Substrate_AcTransf"/>
</dbReference>
<name>A0ABT6G290_9FLAO</name>
<evidence type="ECO:0000256" key="1">
    <source>
        <dbReference type="ARBA" id="ARBA00022679"/>
    </source>
</evidence>
<dbReference type="Proteomes" id="UP001529085">
    <property type="component" value="Unassembled WGS sequence"/>
</dbReference>
<keyword evidence="5" id="KW-1185">Reference proteome</keyword>
<protein>
    <submittedName>
        <fullName evidence="4">GNAT family N-acetyltransferase</fullName>
    </submittedName>
</protein>
<keyword evidence="1" id="KW-0808">Transferase</keyword>
<dbReference type="InterPro" id="IPR016181">
    <property type="entry name" value="Acyl_CoA_acyltransferase"/>
</dbReference>
<dbReference type="SUPFAM" id="SSF55729">
    <property type="entry name" value="Acyl-CoA N-acyltransferases (Nat)"/>
    <property type="match status" value="1"/>
</dbReference>
<evidence type="ECO:0000256" key="2">
    <source>
        <dbReference type="ARBA" id="ARBA00023315"/>
    </source>
</evidence>
<dbReference type="PANTHER" id="PTHR10545">
    <property type="entry name" value="DIAMINE N-ACETYLTRANSFERASE"/>
    <property type="match status" value="1"/>
</dbReference>
<comment type="caution">
    <text evidence="4">The sequence shown here is derived from an EMBL/GenBank/DDBJ whole genome shotgun (WGS) entry which is preliminary data.</text>
</comment>
<dbReference type="EMBL" id="JARSBN010000004">
    <property type="protein sequence ID" value="MDG4716085.1"/>
    <property type="molecule type" value="Genomic_DNA"/>
</dbReference>
<accession>A0ABT6G290</accession>
<organism evidence="4 5">
    <name type="scientific">Winogradskyella marincola</name>
    <dbReference type="NCBI Taxonomy" id="3037795"/>
    <lineage>
        <taxon>Bacteria</taxon>
        <taxon>Pseudomonadati</taxon>
        <taxon>Bacteroidota</taxon>
        <taxon>Flavobacteriia</taxon>
        <taxon>Flavobacteriales</taxon>
        <taxon>Flavobacteriaceae</taxon>
        <taxon>Winogradskyella</taxon>
    </lineage>
</organism>
<feature type="domain" description="N-acetyltransferase" evidence="3">
    <location>
        <begin position="2"/>
        <end position="161"/>
    </location>
</feature>
<keyword evidence="2" id="KW-0012">Acyltransferase</keyword>
<dbReference type="Pfam" id="PF00583">
    <property type="entry name" value="Acetyltransf_1"/>
    <property type="match status" value="1"/>
</dbReference>
<sequence>MNQPRLATKADMPRVLELIEELAVFEKEPDAVEVTQQMLESDGFGANPKFTCFVIEVNNKVEGMALVYKRYSTWKGEVLHLEDLIVSQAQRGKNLGTQLLDKVVAYGNSLGVKRISWEVLDWNEPAITFYQNKGANVMRDWDVVHLDEKAIENYLKNCDARL</sequence>
<proteinExistence type="predicted"/>
<evidence type="ECO:0000259" key="3">
    <source>
        <dbReference type="PROSITE" id="PS51186"/>
    </source>
</evidence>
<dbReference type="InterPro" id="IPR000182">
    <property type="entry name" value="GNAT_dom"/>
</dbReference>
<dbReference type="PROSITE" id="PS51186">
    <property type="entry name" value="GNAT"/>
    <property type="match status" value="1"/>
</dbReference>
<dbReference type="PANTHER" id="PTHR10545:SF29">
    <property type="entry name" value="GH14572P-RELATED"/>
    <property type="match status" value="1"/>
</dbReference>
<evidence type="ECO:0000313" key="5">
    <source>
        <dbReference type="Proteomes" id="UP001529085"/>
    </source>
</evidence>